<dbReference type="PANTHER" id="PTHR47253:SF4">
    <property type="entry name" value="ISOCHORISMATE SYNTHASE 2, CHLOROPLASTIC"/>
    <property type="match status" value="1"/>
</dbReference>
<keyword evidence="6" id="KW-0150">Chloroplast</keyword>
<organism evidence="16 17">
    <name type="scientific">Phaseolus coccineus</name>
    <name type="common">Scarlet runner bean</name>
    <name type="synonym">Phaseolus multiflorus</name>
    <dbReference type="NCBI Taxonomy" id="3886"/>
    <lineage>
        <taxon>Eukaryota</taxon>
        <taxon>Viridiplantae</taxon>
        <taxon>Streptophyta</taxon>
        <taxon>Embryophyta</taxon>
        <taxon>Tracheophyta</taxon>
        <taxon>Spermatophyta</taxon>
        <taxon>Magnoliopsida</taxon>
        <taxon>eudicotyledons</taxon>
        <taxon>Gunneridae</taxon>
        <taxon>Pentapetalae</taxon>
        <taxon>rosids</taxon>
        <taxon>fabids</taxon>
        <taxon>Fabales</taxon>
        <taxon>Fabaceae</taxon>
        <taxon>Papilionoideae</taxon>
        <taxon>50 kb inversion clade</taxon>
        <taxon>NPAAA clade</taxon>
        <taxon>indigoferoid/millettioid clade</taxon>
        <taxon>Phaseoleae</taxon>
        <taxon>Phaseolus</taxon>
    </lineage>
</organism>
<keyword evidence="11" id="KW-0413">Isomerase</keyword>
<dbReference type="GO" id="GO:0009507">
    <property type="term" value="C:chloroplast"/>
    <property type="evidence" value="ECO:0007669"/>
    <property type="project" value="UniProtKB-SubCell"/>
</dbReference>
<evidence type="ECO:0000313" key="16">
    <source>
        <dbReference type="EMBL" id="KAK7382611.1"/>
    </source>
</evidence>
<keyword evidence="14" id="KW-0732">Signal</keyword>
<feature type="domain" description="Chorismate-utilising enzyme C-terminal" evidence="15">
    <location>
        <begin position="314"/>
        <end position="568"/>
    </location>
</feature>
<comment type="subcellular location">
    <subcellularLocation>
        <location evidence="3">Plastid</location>
        <location evidence="3">Chloroplast</location>
    </subcellularLocation>
</comment>
<dbReference type="InterPro" id="IPR044250">
    <property type="entry name" value="MenF-like"/>
</dbReference>
<dbReference type="EC" id="5.4.4.2" evidence="5"/>
<name>A0AAN9RSY5_PHACN</name>
<dbReference type="GO" id="GO:0006952">
    <property type="term" value="P:defense response"/>
    <property type="evidence" value="ECO:0007669"/>
    <property type="project" value="UniProtKB-KW"/>
</dbReference>
<protein>
    <recommendedName>
        <fullName evidence="5">isochorismate synthase</fullName>
        <ecNumber evidence="5">5.4.4.2</ecNumber>
    </recommendedName>
</protein>
<keyword evidence="9" id="KW-0460">Magnesium</keyword>
<evidence type="ECO:0000256" key="10">
    <source>
        <dbReference type="ARBA" id="ARBA00022946"/>
    </source>
</evidence>
<keyword evidence="8" id="KW-0611">Plant defense</keyword>
<comment type="caution">
    <text evidence="16">The sequence shown here is derived from an EMBL/GenBank/DDBJ whole genome shotgun (WGS) entry which is preliminary data.</text>
</comment>
<comment type="catalytic activity">
    <reaction evidence="1">
        <text>chorismate = isochorismate</text>
        <dbReference type="Rhea" id="RHEA:18985"/>
        <dbReference type="ChEBI" id="CHEBI:29748"/>
        <dbReference type="ChEBI" id="CHEBI:29780"/>
        <dbReference type="EC" id="5.4.4.2"/>
    </reaction>
</comment>
<evidence type="ECO:0000259" key="15">
    <source>
        <dbReference type="Pfam" id="PF00425"/>
    </source>
</evidence>
<keyword evidence="10" id="KW-0809">Transit peptide</keyword>
<evidence type="ECO:0000256" key="3">
    <source>
        <dbReference type="ARBA" id="ARBA00004229"/>
    </source>
</evidence>
<dbReference type="Proteomes" id="UP001374584">
    <property type="component" value="Unassembled WGS sequence"/>
</dbReference>
<evidence type="ECO:0000256" key="14">
    <source>
        <dbReference type="SAM" id="SignalP"/>
    </source>
</evidence>
<evidence type="ECO:0000256" key="2">
    <source>
        <dbReference type="ARBA" id="ARBA00001946"/>
    </source>
</evidence>
<dbReference type="GO" id="GO:0042372">
    <property type="term" value="P:phylloquinone biosynthetic process"/>
    <property type="evidence" value="ECO:0007669"/>
    <property type="project" value="UniProtKB-ARBA"/>
</dbReference>
<reference evidence="16 17" key="1">
    <citation type="submission" date="2024-01" db="EMBL/GenBank/DDBJ databases">
        <title>The genomes of 5 underutilized Papilionoideae crops provide insights into root nodulation and disease resistanc.</title>
        <authorList>
            <person name="Jiang F."/>
        </authorList>
    </citation>
    <scope>NUCLEOTIDE SEQUENCE [LARGE SCALE GENOMIC DNA]</scope>
    <source>
        <strain evidence="16">JINMINGXINNONG_FW02</strain>
        <tissue evidence="16">Leaves</tissue>
    </source>
</reference>
<evidence type="ECO:0000256" key="4">
    <source>
        <dbReference type="ARBA" id="ARBA00005297"/>
    </source>
</evidence>
<evidence type="ECO:0000256" key="8">
    <source>
        <dbReference type="ARBA" id="ARBA00022821"/>
    </source>
</evidence>
<evidence type="ECO:0000256" key="5">
    <source>
        <dbReference type="ARBA" id="ARBA00012824"/>
    </source>
</evidence>
<comment type="cofactor">
    <cofactor evidence="2">
        <name>Mg(2+)</name>
        <dbReference type="ChEBI" id="CHEBI:18420"/>
    </cofactor>
</comment>
<evidence type="ECO:0000313" key="17">
    <source>
        <dbReference type="Proteomes" id="UP001374584"/>
    </source>
</evidence>
<comment type="similarity">
    <text evidence="4">Belongs to the isochorismate synthase family.</text>
</comment>
<dbReference type="InterPro" id="IPR005801">
    <property type="entry name" value="ADC_synthase"/>
</dbReference>
<dbReference type="NCBIfam" id="TIGR00543">
    <property type="entry name" value="isochor_syn"/>
    <property type="match status" value="1"/>
</dbReference>
<dbReference type="Pfam" id="PF00425">
    <property type="entry name" value="Chorismate_bind"/>
    <property type="match status" value="1"/>
</dbReference>
<keyword evidence="17" id="KW-1185">Reference proteome</keyword>
<dbReference type="SUPFAM" id="SSF56322">
    <property type="entry name" value="ADC synthase"/>
    <property type="match status" value="1"/>
</dbReference>
<evidence type="ECO:0000256" key="7">
    <source>
        <dbReference type="ARBA" id="ARBA00022640"/>
    </source>
</evidence>
<evidence type="ECO:0000256" key="13">
    <source>
        <dbReference type="ARBA" id="ARBA00060533"/>
    </source>
</evidence>
<dbReference type="GO" id="GO:0008909">
    <property type="term" value="F:isochorismate synthase activity"/>
    <property type="evidence" value="ECO:0007669"/>
    <property type="project" value="UniProtKB-EC"/>
</dbReference>
<sequence>MFCHHTVSHHFFFLSFTFLSCSLTHKPIMATATFHKWLTHFTDTKKCSTFLPSPASKGHQTLYFHHYHRYVCQGCCYLSMNGCREGHEQHARTRKPVVTIETRTLAAVASPAMAMYSLNMAISELKSEAPFGTLSGIVRVQVPIEEQVEAIDWLHSQNHLLLPRCFFSGRKHSPNGEENLVSVAGLGSAVFFSQPHPFSYWDWISIRRFLSERCPLVRAYGAIRFNAEAKVSSEWLAFGSFYFMIPQVEFNELEGGSMLTITIAWDNDLSWSWENAINALQETLRNVSSSIVNFPKSTPPTLILSSHNIPSNVDWDLAVNRALQMIERNDSLLTKVVLARSTKVVPTADIDPLAWLSCLKVEGENAYQFLLQPPNAPAFIGNTPEQLFHRKWLHITSEALAGTRARGASQALDRQIELDLLTSPKDDIEFTIVRDTVRRKLEAVCERVVIKPEKMIRKLPRIQHLFAQLSGRLRSEEDEFEILSSLHPSPAVCGFPTEEAQLLIAETEVFDRGMYAGPVGWFGGGESEFAVGIRSALVEKDRGAFIYAGTGIVEGSSPYLEWDELELKTSQFTKLLMLDLPQRLKVDCK</sequence>
<feature type="signal peptide" evidence="14">
    <location>
        <begin position="1"/>
        <end position="24"/>
    </location>
</feature>
<proteinExistence type="inferred from homology"/>
<gene>
    <name evidence="16" type="ORF">VNO80_01545</name>
</gene>
<keyword evidence="7" id="KW-0934">Plastid</keyword>
<evidence type="ECO:0000256" key="9">
    <source>
        <dbReference type="ARBA" id="ARBA00022842"/>
    </source>
</evidence>
<comment type="function">
    <text evidence="12">Isochorismate synthase involved in the synthesis of salicylic acid (SA) required for both local and systemic acquired resistance (LAR and SAR) while SA synthesized through the phenylalanine ammonium lyase (PAL) pathway seems to potentiate plant cell death. Also involved in phylloquinone (vitamin K1) synthesis. Has no isochorismate pyruvate lyase (IPL) activity.</text>
</comment>
<evidence type="ECO:0000256" key="6">
    <source>
        <dbReference type="ARBA" id="ARBA00022528"/>
    </source>
</evidence>
<comment type="pathway">
    <text evidence="13">Siderophore biosynthesis; salicylate biosynthesis.</text>
</comment>
<feature type="chain" id="PRO_5042911887" description="isochorismate synthase" evidence="14">
    <location>
        <begin position="25"/>
        <end position="589"/>
    </location>
</feature>
<dbReference type="AlphaFoldDB" id="A0AAN9RSY5"/>
<dbReference type="InterPro" id="IPR004561">
    <property type="entry name" value="IsoChor_synthase"/>
</dbReference>
<evidence type="ECO:0000256" key="1">
    <source>
        <dbReference type="ARBA" id="ARBA00000799"/>
    </source>
</evidence>
<accession>A0AAN9RSY5</accession>
<dbReference type="FunFam" id="3.60.120.10:FF:000005">
    <property type="entry name" value="isochorismate synthase, chloroplastic-like isoform X1"/>
    <property type="match status" value="1"/>
</dbReference>
<dbReference type="InterPro" id="IPR015890">
    <property type="entry name" value="Chorismate_C"/>
</dbReference>
<dbReference type="PANTHER" id="PTHR47253">
    <property type="match status" value="1"/>
</dbReference>
<dbReference type="Gene3D" id="3.60.120.10">
    <property type="entry name" value="Anthranilate synthase"/>
    <property type="match status" value="1"/>
</dbReference>
<evidence type="ECO:0000256" key="12">
    <source>
        <dbReference type="ARBA" id="ARBA00059718"/>
    </source>
</evidence>
<evidence type="ECO:0000256" key="11">
    <source>
        <dbReference type="ARBA" id="ARBA00023235"/>
    </source>
</evidence>
<dbReference type="EMBL" id="JAYMYR010000001">
    <property type="protein sequence ID" value="KAK7382611.1"/>
    <property type="molecule type" value="Genomic_DNA"/>
</dbReference>